<sequence length="85" mass="9457">MVERVGDASHPVNTGELVQQVEKQLVELDTLLAGREHIDADDFTLYPSLRMLSIVKGVSYPANVKQYMTCLEQAIGVSLHWDQAS</sequence>
<accession>A0ABT0E7Q5</accession>
<dbReference type="SUPFAM" id="SSF47616">
    <property type="entry name" value="GST C-terminal domain-like"/>
    <property type="match status" value="1"/>
</dbReference>
<evidence type="ECO:0000259" key="1">
    <source>
        <dbReference type="Pfam" id="PF04399"/>
    </source>
</evidence>
<organism evidence="2 3">
    <name type="scientific">Alcanivorax quisquiliarum</name>
    <dbReference type="NCBI Taxonomy" id="2933565"/>
    <lineage>
        <taxon>Bacteria</taxon>
        <taxon>Pseudomonadati</taxon>
        <taxon>Pseudomonadota</taxon>
        <taxon>Gammaproteobacteria</taxon>
        <taxon>Oceanospirillales</taxon>
        <taxon>Alcanivoracaceae</taxon>
        <taxon>Alcanivorax</taxon>
    </lineage>
</organism>
<proteinExistence type="predicted"/>
<dbReference type="Pfam" id="PF04399">
    <property type="entry name" value="Glutaredoxin2_C"/>
    <property type="match status" value="1"/>
</dbReference>
<dbReference type="Gene3D" id="1.20.1050.10">
    <property type="match status" value="1"/>
</dbReference>
<dbReference type="Proteomes" id="UP001165524">
    <property type="component" value="Unassembled WGS sequence"/>
</dbReference>
<evidence type="ECO:0000313" key="3">
    <source>
        <dbReference type="Proteomes" id="UP001165524"/>
    </source>
</evidence>
<gene>
    <name evidence="2" type="ORF">MU846_08740</name>
</gene>
<reference evidence="2" key="1">
    <citation type="submission" date="2022-04" db="EMBL/GenBank/DDBJ databases">
        <title>Alcanivorax sp. CY1518 draft genome sequence.</title>
        <authorList>
            <person name="Zhao G."/>
            <person name="An M."/>
        </authorList>
    </citation>
    <scope>NUCLEOTIDE SEQUENCE</scope>
    <source>
        <strain evidence="2">CY1518</strain>
    </source>
</reference>
<keyword evidence="3" id="KW-1185">Reference proteome</keyword>
<protein>
    <recommendedName>
        <fullName evidence="1">Glutaredoxin 2 C-terminal domain-containing protein</fullName>
    </recommendedName>
</protein>
<dbReference type="EMBL" id="JALKII010000005">
    <property type="protein sequence ID" value="MCK0537795.1"/>
    <property type="molecule type" value="Genomic_DNA"/>
</dbReference>
<feature type="domain" description="Glutaredoxin 2 C-terminal" evidence="1">
    <location>
        <begin position="13"/>
        <end position="84"/>
    </location>
</feature>
<evidence type="ECO:0000313" key="2">
    <source>
        <dbReference type="EMBL" id="MCK0537795.1"/>
    </source>
</evidence>
<dbReference type="InterPro" id="IPR036282">
    <property type="entry name" value="Glutathione-S-Trfase_C_sf"/>
</dbReference>
<name>A0ABT0E7Q5_9GAMM</name>
<comment type="caution">
    <text evidence="2">The sequence shown here is derived from an EMBL/GenBank/DDBJ whole genome shotgun (WGS) entry which is preliminary data.</text>
</comment>
<dbReference type="InterPro" id="IPR007494">
    <property type="entry name" value="Glutaredoxin2_C"/>
</dbReference>